<comment type="similarity">
    <text evidence="1">Belongs to the ComF/GntX family.</text>
</comment>
<proteinExistence type="inferred from homology"/>
<evidence type="ECO:0000256" key="1">
    <source>
        <dbReference type="ARBA" id="ARBA00008007"/>
    </source>
</evidence>
<comment type="caution">
    <text evidence="4">The sequence shown here is derived from an EMBL/GenBank/DDBJ whole genome shotgun (WGS) entry which is preliminary data.</text>
</comment>
<gene>
    <name evidence="4" type="ORF">ENX07_03235</name>
</gene>
<feature type="domain" description="Double zinc ribbon" evidence="3">
    <location>
        <begin position="10"/>
        <end position="64"/>
    </location>
</feature>
<dbReference type="InterPro" id="IPR000836">
    <property type="entry name" value="PRTase_dom"/>
</dbReference>
<evidence type="ECO:0000259" key="3">
    <source>
        <dbReference type="Pfam" id="PF18912"/>
    </source>
</evidence>
<dbReference type="InterPro" id="IPR051910">
    <property type="entry name" value="ComF/GntX_DNA_util-trans"/>
</dbReference>
<evidence type="ECO:0000259" key="2">
    <source>
        <dbReference type="Pfam" id="PF00156"/>
    </source>
</evidence>
<dbReference type="Pfam" id="PF00156">
    <property type="entry name" value="Pribosyltran"/>
    <property type="match status" value="1"/>
</dbReference>
<dbReference type="SUPFAM" id="SSF53271">
    <property type="entry name" value="PRTase-like"/>
    <property type="match status" value="1"/>
</dbReference>
<dbReference type="EMBL" id="DTMQ01000018">
    <property type="protein sequence ID" value="HGE99068.1"/>
    <property type="molecule type" value="Genomic_DNA"/>
</dbReference>
<dbReference type="Gene3D" id="3.40.50.2020">
    <property type="match status" value="1"/>
</dbReference>
<dbReference type="Pfam" id="PF18912">
    <property type="entry name" value="DZR_2"/>
    <property type="match status" value="1"/>
</dbReference>
<reference evidence="4" key="1">
    <citation type="journal article" date="2020" name="mSystems">
        <title>Genome- and Community-Level Interaction Insights into Carbon Utilization and Element Cycling Functions of Hydrothermarchaeota in Hydrothermal Sediment.</title>
        <authorList>
            <person name="Zhou Z."/>
            <person name="Liu Y."/>
            <person name="Xu W."/>
            <person name="Pan J."/>
            <person name="Luo Z.H."/>
            <person name="Li M."/>
        </authorList>
    </citation>
    <scope>NUCLEOTIDE SEQUENCE [LARGE SCALE GENOMIC DNA]</scope>
    <source>
        <strain evidence="4">SpSt-906</strain>
    </source>
</reference>
<dbReference type="InterPro" id="IPR044005">
    <property type="entry name" value="DZR_2"/>
</dbReference>
<dbReference type="AlphaFoldDB" id="A0A7C3UQZ1"/>
<dbReference type="InterPro" id="IPR029057">
    <property type="entry name" value="PRTase-like"/>
</dbReference>
<dbReference type="PANTHER" id="PTHR47505">
    <property type="entry name" value="DNA UTILIZATION PROTEIN YHGH"/>
    <property type="match status" value="1"/>
</dbReference>
<evidence type="ECO:0000313" key="4">
    <source>
        <dbReference type="EMBL" id="HGE99068.1"/>
    </source>
</evidence>
<protein>
    <submittedName>
        <fullName evidence="4">ComF family protein</fullName>
    </submittedName>
</protein>
<dbReference type="CDD" id="cd06223">
    <property type="entry name" value="PRTases_typeI"/>
    <property type="match status" value="1"/>
</dbReference>
<name>A0A7C3UQZ1_UNCW3</name>
<organism evidence="4">
    <name type="scientific">candidate division WOR-3 bacterium</name>
    <dbReference type="NCBI Taxonomy" id="2052148"/>
    <lineage>
        <taxon>Bacteria</taxon>
        <taxon>Bacteria division WOR-3</taxon>
    </lineage>
</organism>
<feature type="domain" description="Phosphoribosyltransferase" evidence="2">
    <location>
        <begin position="139"/>
        <end position="226"/>
    </location>
</feature>
<sequence>MGRFLLFSRILDFFYPPLCFGCGEEISGGFLCFSCYEKLFISSLAVCPKCGRPVPYFTRCQECQPRLNLSRVRALGLYQPPFKGMIEEFKYKGKRKLAEILGDALSLILANDPFLKKADLLVPIPLHPAKIRERGYNQSELLARAIARRTNFPVACALKRKRNTQSQTKLSSREERFRNMENVFVRQDKEEVRGKRIILIDDVMTSGATLSSAARVLLEGGAEEVYGLVVAKG</sequence>
<accession>A0A7C3UQZ1</accession>
<dbReference type="PANTHER" id="PTHR47505:SF1">
    <property type="entry name" value="DNA UTILIZATION PROTEIN YHGH"/>
    <property type="match status" value="1"/>
</dbReference>